<protein>
    <submittedName>
        <fullName evidence="1">Uncharacterized protein</fullName>
    </submittedName>
</protein>
<keyword evidence="2" id="KW-1185">Reference proteome</keyword>
<dbReference type="Proteomes" id="UP000230069">
    <property type="component" value="Unassembled WGS sequence"/>
</dbReference>
<organism evidence="1 2">
    <name type="scientific">Aquilegia coerulea</name>
    <name type="common">Rocky mountain columbine</name>
    <dbReference type="NCBI Taxonomy" id="218851"/>
    <lineage>
        <taxon>Eukaryota</taxon>
        <taxon>Viridiplantae</taxon>
        <taxon>Streptophyta</taxon>
        <taxon>Embryophyta</taxon>
        <taxon>Tracheophyta</taxon>
        <taxon>Spermatophyta</taxon>
        <taxon>Magnoliopsida</taxon>
        <taxon>Ranunculales</taxon>
        <taxon>Ranunculaceae</taxon>
        <taxon>Thalictroideae</taxon>
        <taxon>Aquilegia</taxon>
    </lineage>
</organism>
<evidence type="ECO:0000313" key="2">
    <source>
        <dbReference type="Proteomes" id="UP000230069"/>
    </source>
</evidence>
<evidence type="ECO:0000313" key="1">
    <source>
        <dbReference type="EMBL" id="PIA27389.1"/>
    </source>
</evidence>
<proteinExistence type="predicted"/>
<dbReference type="InParanoid" id="A0A2G5C7Y7"/>
<name>A0A2G5C7Y7_AQUCA</name>
<reference evidence="1 2" key="1">
    <citation type="submission" date="2017-09" db="EMBL/GenBank/DDBJ databases">
        <title>WGS assembly of Aquilegia coerulea Goldsmith.</title>
        <authorList>
            <person name="Hodges S."/>
            <person name="Kramer E."/>
            <person name="Nordborg M."/>
            <person name="Tomkins J."/>
            <person name="Borevitz J."/>
            <person name="Derieg N."/>
            <person name="Yan J."/>
            <person name="Mihaltcheva S."/>
            <person name="Hayes R.D."/>
            <person name="Rokhsar D."/>
        </authorList>
    </citation>
    <scope>NUCLEOTIDE SEQUENCE [LARGE SCALE GENOMIC DNA]</scope>
    <source>
        <strain evidence="2">cv. Goldsmith</strain>
    </source>
</reference>
<dbReference type="AlphaFoldDB" id="A0A2G5C7Y7"/>
<gene>
    <name evidence="1" type="ORF">AQUCO_07800021v1</name>
</gene>
<dbReference type="EMBL" id="KZ305095">
    <property type="protein sequence ID" value="PIA27389.1"/>
    <property type="molecule type" value="Genomic_DNA"/>
</dbReference>
<sequence>MHLPVLKDTAGNSSSPSSSLTLDLLLNFEMGTSQEGLNNHSSSRDHLVLDLNLPVAVDTESYSCSSYSSPALDLNLGV</sequence>
<accession>A0A2G5C7Y7</accession>